<protein>
    <submittedName>
        <fullName evidence="1">Uncharacterized protein</fullName>
    </submittedName>
</protein>
<dbReference type="RefSeq" id="WP_229569582.1">
    <property type="nucleotide sequence ID" value="NZ_AP025226.1"/>
</dbReference>
<name>A0AAQ4CTX3_9CREN</name>
<proteinExistence type="predicted"/>
<dbReference type="GeneID" id="68866998"/>
<organism evidence="1 2">
    <name type="scientific">Saccharolobus caldissimus</name>
    <dbReference type="NCBI Taxonomy" id="1702097"/>
    <lineage>
        <taxon>Archaea</taxon>
        <taxon>Thermoproteota</taxon>
        <taxon>Thermoprotei</taxon>
        <taxon>Sulfolobales</taxon>
        <taxon>Sulfolobaceae</taxon>
        <taxon>Saccharolobus</taxon>
    </lineage>
</organism>
<evidence type="ECO:0000313" key="2">
    <source>
        <dbReference type="Proteomes" id="UP001319921"/>
    </source>
</evidence>
<evidence type="ECO:0000313" key="1">
    <source>
        <dbReference type="EMBL" id="BDB99254.1"/>
    </source>
</evidence>
<dbReference type="KEGG" id="scas:SACC_22710"/>
<keyword evidence="2" id="KW-1185">Reference proteome</keyword>
<reference evidence="1 2" key="1">
    <citation type="journal article" date="2022" name="Microbiol. Resour. Announc.">
        <title>Complete Genome Sequence of the Hyperthermophilic and Acidophilic Archaeon Saccharolobus caldissimus Strain HS-3T.</title>
        <authorList>
            <person name="Sakai H.D."/>
            <person name="Kurosawa N."/>
        </authorList>
    </citation>
    <scope>NUCLEOTIDE SEQUENCE [LARGE SCALE GENOMIC DNA]</scope>
    <source>
        <strain evidence="1 2">JCM32116</strain>
    </source>
</reference>
<dbReference type="EMBL" id="AP025226">
    <property type="protein sequence ID" value="BDB99254.1"/>
    <property type="molecule type" value="Genomic_DNA"/>
</dbReference>
<dbReference type="Proteomes" id="UP001319921">
    <property type="component" value="Chromosome"/>
</dbReference>
<dbReference type="AlphaFoldDB" id="A0AAQ4CTX3"/>
<sequence>MSESEDLRNKRRSDPWRIGSKIKEELDNICLKINMKKSYKCTDKLIESSMNLISEDINIVDDNVQDSLIGLKYLINSNFFKKLIYNINEKIIDDIAENLLQNLNNTNNIGLNIFMVGQENDSKCKSRSKVESIIKAIVYLFNEDVKLRVKGENLLEILFITKDSNVTRFIQFLIRRILDKYNEKSLNKDCELNVEFS</sequence>
<gene>
    <name evidence="1" type="ORF">SACC_22710</name>
</gene>
<accession>A0AAQ4CTX3</accession>